<evidence type="ECO:0000256" key="12">
    <source>
        <dbReference type="SAM" id="SignalP"/>
    </source>
</evidence>
<dbReference type="Pfam" id="PF25011">
    <property type="entry name" value="VSR_TRX"/>
    <property type="match status" value="1"/>
</dbReference>
<evidence type="ECO:0000256" key="8">
    <source>
        <dbReference type="ARBA" id="ARBA00023136"/>
    </source>
</evidence>
<feature type="transmembrane region" description="Helical" evidence="11">
    <location>
        <begin position="412"/>
        <end position="435"/>
    </location>
</feature>
<dbReference type="EMBL" id="CAJZBQ010000047">
    <property type="protein sequence ID" value="CAG9329323.1"/>
    <property type="molecule type" value="Genomic_DNA"/>
</dbReference>
<feature type="signal peptide" evidence="12">
    <location>
        <begin position="1"/>
        <end position="18"/>
    </location>
</feature>
<proteinExistence type="predicted"/>
<keyword evidence="6" id="KW-0106">Calcium</keyword>
<keyword evidence="5" id="KW-0677">Repeat</keyword>
<evidence type="ECO:0000313" key="15">
    <source>
        <dbReference type="EMBL" id="CAG9329323.1"/>
    </source>
</evidence>
<evidence type="ECO:0000256" key="3">
    <source>
        <dbReference type="ARBA" id="ARBA00022692"/>
    </source>
</evidence>
<dbReference type="InterPro" id="IPR046450">
    <property type="entry name" value="PA_dom_sf"/>
</dbReference>
<comment type="subcellular location">
    <subcellularLocation>
        <location evidence="10">Endomembrane system</location>
        <topology evidence="10">Single-pass membrane protein</topology>
    </subcellularLocation>
    <subcellularLocation>
        <location evidence="1">Membrane</location>
        <topology evidence="1">Single-pass type I membrane protein</topology>
    </subcellularLocation>
</comment>
<sequence length="469" mass="53519">MLAIICVLITAVASKVWVYSPEDLRKEFRTKYGQNPIPASLANFGNPPYGSVITGRVFVPIKEDERRGCGPLTPIQWEGDPDQYNSPILLLERGGCGFVTKIRNAQNIGASAVLIVDHTAEDITKIVMIDDGTAGNVFIPSILIGKDDGALIRNKVLENAGFIDRMHNVALTFTFEMPHPDNTVEYEIWMSSENHLVRSFLHDFTPFAKKFDENMITLTPHYVLWYCSTCKVKNWLEGHPDCVSGGRYCAPDPDYDGPRTGREIVLEDLRQLCIYQLAEEKHNQKLWWNYIKAFNETCSNNNFKERCSELAMKEAKIDIDYVENCMEKSFEGSNHNQELDDNKILRKEKESLLQSGIFFYPTIYINNQTFRGDLEATELMTAICAGFKEEPKVCIDFRLNRNDDPEPTQTGIGVSTLVMIIIFSAVVLGVILFFYRRWIKRELNYEMKMQVNSAVSQYIALSDQSMSRD</sequence>
<evidence type="ECO:0000313" key="16">
    <source>
        <dbReference type="Proteomes" id="UP001162131"/>
    </source>
</evidence>
<evidence type="ECO:0000256" key="5">
    <source>
        <dbReference type="ARBA" id="ARBA00022737"/>
    </source>
</evidence>
<gene>
    <name evidence="15" type="ORF">BSTOLATCC_MIC48147</name>
</gene>
<dbReference type="GO" id="GO:0012505">
    <property type="term" value="C:endomembrane system"/>
    <property type="evidence" value="ECO:0007669"/>
    <property type="project" value="UniProtKB-SubCell"/>
</dbReference>
<keyword evidence="7 11" id="KW-1133">Transmembrane helix</keyword>
<keyword evidence="4 12" id="KW-0732">Signal</keyword>
<feature type="chain" id="PRO_5043414986" description="PA domain-containing protein" evidence="12">
    <location>
        <begin position="19"/>
        <end position="469"/>
    </location>
</feature>
<protein>
    <recommendedName>
        <fullName evidence="17">PA domain-containing protein</fullName>
    </recommendedName>
</protein>
<dbReference type="Gene3D" id="3.50.30.30">
    <property type="match status" value="1"/>
</dbReference>
<dbReference type="SUPFAM" id="SSF52025">
    <property type="entry name" value="PA domain"/>
    <property type="match status" value="1"/>
</dbReference>
<evidence type="ECO:0000256" key="11">
    <source>
        <dbReference type="SAM" id="Phobius"/>
    </source>
</evidence>
<keyword evidence="8 11" id="KW-0472">Membrane</keyword>
<evidence type="ECO:0000259" key="13">
    <source>
        <dbReference type="Pfam" id="PF02225"/>
    </source>
</evidence>
<dbReference type="Pfam" id="PF02225">
    <property type="entry name" value="PA"/>
    <property type="match status" value="1"/>
</dbReference>
<keyword evidence="9" id="KW-0325">Glycoprotein</keyword>
<evidence type="ECO:0000256" key="2">
    <source>
        <dbReference type="ARBA" id="ARBA00022536"/>
    </source>
</evidence>
<dbReference type="InterPro" id="IPR056858">
    <property type="entry name" value="VSR_TRX"/>
</dbReference>
<feature type="domain" description="PA" evidence="13">
    <location>
        <begin position="66"/>
        <end position="151"/>
    </location>
</feature>
<comment type="caution">
    <text evidence="15">The sequence shown here is derived from an EMBL/GenBank/DDBJ whole genome shotgun (WGS) entry which is preliminary data.</text>
</comment>
<evidence type="ECO:0000256" key="9">
    <source>
        <dbReference type="ARBA" id="ARBA00023180"/>
    </source>
</evidence>
<dbReference type="PANTHER" id="PTHR22702:SF1">
    <property type="entry name" value="PROTEASE-ASSOCIATED DOMAIN-CONTAINING PROTEIN 1"/>
    <property type="match status" value="1"/>
</dbReference>
<evidence type="ECO:0000256" key="10">
    <source>
        <dbReference type="ARBA" id="ARBA00037847"/>
    </source>
</evidence>
<reference evidence="15" key="1">
    <citation type="submission" date="2021-09" db="EMBL/GenBank/DDBJ databases">
        <authorList>
            <consortium name="AG Swart"/>
            <person name="Singh M."/>
            <person name="Singh A."/>
            <person name="Seah K."/>
            <person name="Emmerich C."/>
        </authorList>
    </citation>
    <scope>NUCLEOTIDE SEQUENCE</scope>
    <source>
        <strain evidence="15">ATCC30299</strain>
    </source>
</reference>
<dbReference type="GO" id="GO:0016020">
    <property type="term" value="C:membrane"/>
    <property type="evidence" value="ECO:0007669"/>
    <property type="project" value="UniProtKB-SubCell"/>
</dbReference>
<feature type="domain" description="Vacuolar sorting receptor thioredoxin-like" evidence="14">
    <location>
        <begin position="184"/>
        <end position="384"/>
    </location>
</feature>
<evidence type="ECO:0000256" key="1">
    <source>
        <dbReference type="ARBA" id="ARBA00004479"/>
    </source>
</evidence>
<dbReference type="PANTHER" id="PTHR22702">
    <property type="entry name" value="PROTEASE-ASSOCIATED DOMAIN-CONTAINING PROTEIN"/>
    <property type="match status" value="1"/>
</dbReference>
<keyword evidence="2" id="KW-0245">EGF-like domain</keyword>
<accession>A0AAU9JUD6</accession>
<dbReference type="InterPro" id="IPR003137">
    <property type="entry name" value="PA_domain"/>
</dbReference>
<name>A0AAU9JUD6_9CILI</name>
<evidence type="ECO:0000256" key="7">
    <source>
        <dbReference type="ARBA" id="ARBA00022989"/>
    </source>
</evidence>
<evidence type="ECO:0000256" key="6">
    <source>
        <dbReference type="ARBA" id="ARBA00022837"/>
    </source>
</evidence>
<organism evidence="15 16">
    <name type="scientific">Blepharisma stoltei</name>
    <dbReference type="NCBI Taxonomy" id="1481888"/>
    <lineage>
        <taxon>Eukaryota</taxon>
        <taxon>Sar</taxon>
        <taxon>Alveolata</taxon>
        <taxon>Ciliophora</taxon>
        <taxon>Postciliodesmatophora</taxon>
        <taxon>Heterotrichea</taxon>
        <taxon>Heterotrichida</taxon>
        <taxon>Blepharismidae</taxon>
        <taxon>Blepharisma</taxon>
    </lineage>
</organism>
<dbReference type="AlphaFoldDB" id="A0AAU9JUD6"/>
<dbReference type="Proteomes" id="UP001162131">
    <property type="component" value="Unassembled WGS sequence"/>
</dbReference>
<keyword evidence="3 11" id="KW-0812">Transmembrane</keyword>
<evidence type="ECO:0008006" key="17">
    <source>
        <dbReference type="Google" id="ProtNLM"/>
    </source>
</evidence>
<keyword evidence="16" id="KW-1185">Reference proteome</keyword>
<evidence type="ECO:0000256" key="4">
    <source>
        <dbReference type="ARBA" id="ARBA00022729"/>
    </source>
</evidence>
<evidence type="ECO:0000259" key="14">
    <source>
        <dbReference type="Pfam" id="PF25011"/>
    </source>
</evidence>